<evidence type="ECO:0000313" key="2">
    <source>
        <dbReference type="WBParaSite" id="nRc.2.0.1.t00044-RA"/>
    </source>
</evidence>
<dbReference type="AlphaFoldDB" id="A0A915HFI0"/>
<sequence>MPPRNIGCKPDNAKSQSPIKKYWENWNWTHFDINNSQLVLSNSVFHLTSNVQKSSTESTVRVKNDVRVILPEVEV</sequence>
<reference evidence="2" key="1">
    <citation type="submission" date="2022-11" db="UniProtKB">
        <authorList>
            <consortium name="WormBaseParasite"/>
        </authorList>
    </citation>
    <scope>IDENTIFICATION</scope>
</reference>
<name>A0A915HFI0_ROMCU</name>
<proteinExistence type="predicted"/>
<accession>A0A915HFI0</accession>
<evidence type="ECO:0000313" key="1">
    <source>
        <dbReference type="Proteomes" id="UP000887565"/>
    </source>
</evidence>
<dbReference type="WBParaSite" id="nRc.2.0.1.t00044-RA">
    <property type="protein sequence ID" value="nRc.2.0.1.t00044-RA"/>
    <property type="gene ID" value="nRc.2.0.1.g00044"/>
</dbReference>
<dbReference type="Proteomes" id="UP000887565">
    <property type="component" value="Unplaced"/>
</dbReference>
<keyword evidence="1" id="KW-1185">Reference proteome</keyword>
<organism evidence="1 2">
    <name type="scientific">Romanomermis culicivorax</name>
    <name type="common">Nematode worm</name>
    <dbReference type="NCBI Taxonomy" id="13658"/>
    <lineage>
        <taxon>Eukaryota</taxon>
        <taxon>Metazoa</taxon>
        <taxon>Ecdysozoa</taxon>
        <taxon>Nematoda</taxon>
        <taxon>Enoplea</taxon>
        <taxon>Dorylaimia</taxon>
        <taxon>Mermithida</taxon>
        <taxon>Mermithoidea</taxon>
        <taxon>Mermithidae</taxon>
        <taxon>Romanomermis</taxon>
    </lineage>
</organism>
<protein>
    <submittedName>
        <fullName evidence="2">Uncharacterized protein</fullName>
    </submittedName>
</protein>